<evidence type="ECO:0008006" key="3">
    <source>
        <dbReference type="Google" id="ProtNLM"/>
    </source>
</evidence>
<dbReference type="Proteomes" id="UP001156682">
    <property type="component" value="Unassembled WGS sequence"/>
</dbReference>
<comment type="caution">
    <text evidence="1">The sequence shown here is derived from an EMBL/GenBank/DDBJ whole genome shotgun (WGS) entry which is preliminary data.</text>
</comment>
<proteinExistence type="predicted"/>
<organism evidence="1 2">
    <name type="scientific">Marinospirillum insulare</name>
    <dbReference type="NCBI Taxonomy" id="217169"/>
    <lineage>
        <taxon>Bacteria</taxon>
        <taxon>Pseudomonadati</taxon>
        <taxon>Pseudomonadota</taxon>
        <taxon>Gammaproteobacteria</taxon>
        <taxon>Oceanospirillales</taxon>
        <taxon>Oceanospirillaceae</taxon>
        <taxon>Marinospirillum</taxon>
    </lineage>
</organism>
<evidence type="ECO:0000313" key="2">
    <source>
        <dbReference type="Proteomes" id="UP001156682"/>
    </source>
</evidence>
<keyword evidence="2" id="KW-1185">Reference proteome</keyword>
<dbReference type="EMBL" id="BSOR01000017">
    <property type="protein sequence ID" value="GLR63729.1"/>
    <property type="molecule type" value="Genomic_DNA"/>
</dbReference>
<name>A0ABQ5ZUA7_9GAMM</name>
<dbReference type="InterPro" id="IPR017647">
    <property type="entry name" value="Dnd_assoc_3"/>
</dbReference>
<reference evidence="2" key="1">
    <citation type="journal article" date="2019" name="Int. J. Syst. Evol. Microbiol.">
        <title>The Global Catalogue of Microorganisms (GCM) 10K type strain sequencing project: providing services to taxonomists for standard genome sequencing and annotation.</title>
        <authorList>
            <consortium name="The Broad Institute Genomics Platform"/>
            <consortium name="The Broad Institute Genome Sequencing Center for Infectious Disease"/>
            <person name="Wu L."/>
            <person name="Ma J."/>
        </authorList>
    </citation>
    <scope>NUCLEOTIDE SEQUENCE [LARGE SCALE GENOMIC DNA]</scope>
    <source>
        <strain evidence="2">NBRC 100033</strain>
    </source>
</reference>
<dbReference type="NCBIfam" id="TIGR03238">
    <property type="entry name" value="dnd_assoc_3"/>
    <property type="match status" value="1"/>
</dbReference>
<sequence length="540" mass="61789">MRLRGSLSILSKSSPYAVATDNMGRIYTELDTFKKYLYITTKVEQAISNTLKKLSPNERKIIFLCGSSGDGKSAILTKLKSSYETFVSFHLDATHSFSPHEDAIQTLDSVFHKHDQKFKPLVVGINTGMLGNYSQEGANERIKSAIAKYLETGEQQSDVHFINFEDFPKFELDDSGLRVKFAEELLDKLTSNSELNPFYKACQFTKENKPSLEEQILIANYELLCLSAVKKTVIELLFKARVYKNQFLTARALLDFIFEMLAGPRYLMDNLFEGVENEIGQKLADFDPANIRTKSVDRFILAANLGIHEEAFDQFESDVTTQLRINLTNTENNAQSYLRLFYLLMPEPFSNDYHKEFSEAFSDEDLSGYIKLYRLHMEAAKYEDRLAVRDFYSKQLRPALRHFNNRSGRKLEKNQYLVSEAQGFAIAAKIDIKFDRIKLLEAIQRDQNKAPNISHFEAHISVNSNPASILVNANLYKLINKINDGYRPNRHDKNAIILLDELNDDIAQIANQSNTLQFITDSKTILVEQVDKDEFEVSGL</sequence>
<gene>
    <name evidence="1" type="ORF">GCM10007878_11640</name>
</gene>
<protein>
    <recommendedName>
        <fullName evidence="3">DNA phosphorothioation-dependent restriction protein DptF</fullName>
    </recommendedName>
</protein>
<evidence type="ECO:0000313" key="1">
    <source>
        <dbReference type="EMBL" id="GLR63729.1"/>
    </source>
</evidence>
<accession>A0ABQ5ZUA7</accession>